<dbReference type="AlphaFoldDB" id="A0A8S4R5V4"/>
<feature type="signal peptide" evidence="1">
    <location>
        <begin position="1"/>
        <end position="19"/>
    </location>
</feature>
<organism evidence="2 3">
    <name type="scientific">Pararge aegeria aegeria</name>
    <dbReference type="NCBI Taxonomy" id="348720"/>
    <lineage>
        <taxon>Eukaryota</taxon>
        <taxon>Metazoa</taxon>
        <taxon>Ecdysozoa</taxon>
        <taxon>Arthropoda</taxon>
        <taxon>Hexapoda</taxon>
        <taxon>Insecta</taxon>
        <taxon>Pterygota</taxon>
        <taxon>Neoptera</taxon>
        <taxon>Endopterygota</taxon>
        <taxon>Lepidoptera</taxon>
        <taxon>Glossata</taxon>
        <taxon>Ditrysia</taxon>
        <taxon>Papilionoidea</taxon>
        <taxon>Nymphalidae</taxon>
        <taxon>Satyrinae</taxon>
        <taxon>Satyrini</taxon>
        <taxon>Parargina</taxon>
        <taxon>Pararge</taxon>
    </lineage>
</organism>
<evidence type="ECO:0000313" key="3">
    <source>
        <dbReference type="Proteomes" id="UP000838756"/>
    </source>
</evidence>
<dbReference type="EMBL" id="CAKXAJ010024682">
    <property type="protein sequence ID" value="CAH2229101.1"/>
    <property type="molecule type" value="Genomic_DNA"/>
</dbReference>
<evidence type="ECO:0000256" key="1">
    <source>
        <dbReference type="SAM" id="SignalP"/>
    </source>
</evidence>
<dbReference type="GO" id="GO:0005615">
    <property type="term" value="C:extracellular space"/>
    <property type="evidence" value="ECO:0007669"/>
    <property type="project" value="TreeGrafter"/>
</dbReference>
<keyword evidence="3" id="KW-1185">Reference proteome</keyword>
<dbReference type="PANTHER" id="PTHR11008">
    <property type="entry name" value="PROTEIN TAKEOUT-LIKE PROTEIN"/>
    <property type="match status" value="1"/>
</dbReference>
<dbReference type="Proteomes" id="UP000838756">
    <property type="component" value="Unassembled WGS sequence"/>
</dbReference>
<evidence type="ECO:0000313" key="2">
    <source>
        <dbReference type="EMBL" id="CAH2229101.1"/>
    </source>
</evidence>
<proteinExistence type="predicted"/>
<accession>A0A8S4R5V4</accession>
<dbReference type="PANTHER" id="PTHR11008:SF41">
    <property type="entry name" value="RE70318P"/>
    <property type="match status" value="1"/>
</dbReference>
<dbReference type="InterPro" id="IPR010562">
    <property type="entry name" value="Haemolymph_juvenile_hormone-bd"/>
</dbReference>
<feature type="chain" id="PRO_5035915219" evidence="1">
    <location>
        <begin position="20"/>
        <end position="240"/>
    </location>
</feature>
<gene>
    <name evidence="2" type="primary">jg2547</name>
    <name evidence="2" type="ORF">PAEG_LOCUS8588</name>
</gene>
<dbReference type="SMART" id="SM00700">
    <property type="entry name" value="JHBP"/>
    <property type="match status" value="1"/>
</dbReference>
<protein>
    <submittedName>
        <fullName evidence="2">Jg2547 protein</fullName>
    </submittedName>
</protein>
<name>A0A8S4R5V4_9NEOP</name>
<keyword evidence="1" id="KW-0732">Signal</keyword>
<reference evidence="2" key="1">
    <citation type="submission" date="2022-03" db="EMBL/GenBank/DDBJ databases">
        <authorList>
            <person name="Lindestad O."/>
        </authorList>
    </citation>
    <scope>NUCLEOTIDE SEQUENCE</scope>
</reference>
<dbReference type="OrthoDB" id="8113209at2759"/>
<dbReference type="InterPro" id="IPR038606">
    <property type="entry name" value="To_sf"/>
</dbReference>
<dbReference type="Gene3D" id="3.15.10.30">
    <property type="entry name" value="Haemolymph juvenile hormone binding protein"/>
    <property type="match status" value="1"/>
</dbReference>
<comment type="caution">
    <text evidence="2">The sequence shown here is derived from an EMBL/GenBank/DDBJ whole genome shotgun (WGS) entry which is preliminary data.</text>
</comment>
<sequence length="240" mass="27883">MRPVLLLFLICLRITHIYSTILTKPFRCFLWDTTCLTALAQNIGPGYIQRIPELASVKLDPLEIDYLQLDQDGLIFEIKDTKVYGLNNLIIDELSASTNISMGRILFRTDLLFTGLYKSNGSMFFQPMNGEGDYWVTLKNLEIELFAPYNIVKNVNGVDFLESSKYSFRHDVKDNAQFRFDNLYYGNTELSELMHSLVNFNWKFVTSQYSRIFVSKVVDCMARAYRSYFQLAPLKSLVEY</sequence>
<dbReference type="Pfam" id="PF06585">
    <property type="entry name" value="JHBP"/>
    <property type="match status" value="1"/>
</dbReference>